<reference evidence="7" key="1">
    <citation type="submission" date="2021-09" db="EMBL/GenBank/DDBJ databases">
        <title>The genome of Mauremys mutica provides insights into the evolution of semi-aquatic lifestyle.</title>
        <authorList>
            <person name="Gong S."/>
            <person name="Gao Y."/>
        </authorList>
    </citation>
    <scope>NUCLEOTIDE SEQUENCE</scope>
    <source>
        <strain evidence="7">MM-2020</strain>
        <tissue evidence="7">Muscle</tissue>
    </source>
</reference>
<evidence type="ECO:0000259" key="6">
    <source>
        <dbReference type="PROSITE" id="PS50021"/>
    </source>
</evidence>
<keyword evidence="4" id="KW-0539">Nucleus</keyword>
<evidence type="ECO:0000256" key="3">
    <source>
        <dbReference type="ARBA" id="ARBA00023054"/>
    </source>
</evidence>
<dbReference type="SUPFAM" id="SSF47576">
    <property type="entry name" value="Calponin-homology domain, CH-domain"/>
    <property type="match status" value="1"/>
</dbReference>
<dbReference type="InterPro" id="IPR039041">
    <property type="entry name" value="Nav/unc-53"/>
</dbReference>
<dbReference type="PANTHER" id="PTHR12784">
    <property type="entry name" value="STEERIN"/>
    <property type="match status" value="1"/>
</dbReference>
<feature type="compositionally biased region" description="Low complexity" evidence="5">
    <location>
        <begin position="631"/>
        <end position="643"/>
    </location>
</feature>
<feature type="compositionally biased region" description="Low complexity" evidence="5">
    <location>
        <begin position="346"/>
        <end position="368"/>
    </location>
</feature>
<feature type="compositionally biased region" description="Low complexity" evidence="5">
    <location>
        <begin position="189"/>
        <end position="208"/>
    </location>
</feature>
<comment type="caution">
    <text evidence="7">The sequence shown here is derived from an EMBL/GenBank/DDBJ whole genome shotgun (WGS) entry which is preliminary data.</text>
</comment>
<dbReference type="PROSITE" id="PS50021">
    <property type="entry name" value="CH"/>
    <property type="match status" value="1"/>
</dbReference>
<dbReference type="EMBL" id="JAHDVG010000483">
    <property type="protein sequence ID" value="KAH1172456.1"/>
    <property type="molecule type" value="Genomic_DNA"/>
</dbReference>
<evidence type="ECO:0000256" key="4">
    <source>
        <dbReference type="ARBA" id="ARBA00023242"/>
    </source>
</evidence>
<dbReference type="Proteomes" id="UP000827986">
    <property type="component" value="Unassembled WGS sequence"/>
</dbReference>
<comment type="similarity">
    <text evidence="2">Belongs to the Nav/unc-53 family.</text>
</comment>
<feature type="compositionally biased region" description="Polar residues" evidence="5">
    <location>
        <begin position="383"/>
        <end position="397"/>
    </location>
</feature>
<dbReference type="PANTHER" id="PTHR12784:SF6">
    <property type="entry name" value="NEURON NAVIGATOR 2"/>
    <property type="match status" value="1"/>
</dbReference>
<dbReference type="AlphaFoldDB" id="A0A9D4AXJ5"/>
<dbReference type="InterPro" id="IPR001715">
    <property type="entry name" value="CH_dom"/>
</dbReference>
<feature type="compositionally biased region" description="Basic and acidic residues" evidence="5">
    <location>
        <begin position="510"/>
        <end position="548"/>
    </location>
</feature>
<dbReference type="Pfam" id="PF00307">
    <property type="entry name" value="CH"/>
    <property type="match status" value="1"/>
</dbReference>
<evidence type="ECO:0000256" key="2">
    <source>
        <dbReference type="ARBA" id="ARBA00006255"/>
    </source>
</evidence>
<evidence type="ECO:0000256" key="5">
    <source>
        <dbReference type="SAM" id="MobiDB-lite"/>
    </source>
</evidence>
<keyword evidence="8" id="KW-1185">Reference proteome</keyword>
<name>A0A9D4AXJ5_9SAUR</name>
<dbReference type="CDD" id="cd21285">
    <property type="entry name" value="CH_NAV2"/>
    <property type="match status" value="1"/>
</dbReference>
<dbReference type="GO" id="GO:0005634">
    <property type="term" value="C:nucleus"/>
    <property type="evidence" value="ECO:0007669"/>
    <property type="project" value="UniProtKB-SubCell"/>
</dbReference>
<evidence type="ECO:0000313" key="8">
    <source>
        <dbReference type="Proteomes" id="UP000827986"/>
    </source>
</evidence>
<dbReference type="SMART" id="SM00033">
    <property type="entry name" value="CH"/>
    <property type="match status" value="1"/>
</dbReference>
<feature type="compositionally biased region" description="Polar residues" evidence="5">
    <location>
        <begin position="653"/>
        <end position="692"/>
    </location>
</feature>
<evidence type="ECO:0000256" key="1">
    <source>
        <dbReference type="ARBA" id="ARBA00004123"/>
    </source>
</evidence>
<feature type="region of interest" description="Disordered" evidence="5">
    <location>
        <begin position="189"/>
        <end position="418"/>
    </location>
</feature>
<feature type="compositionally biased region" description="Polar residues" evidence="5">
    <location>
        <begin position="286"/>
        <end position="314"/>
    </location>
</feature>
<gene>
    <name evidence="7" type="ORF">KIL84_008074</name>
</gene>
<proteinExistence type="inferred from homology"/>
<feature type="compositionally biased region" description="Low complexity" evidence="5">
    <location>
        <begin position="225"/>
        <end position="266"/>
    </location>
</feature>
<organism evidence="7 8">
    <name type="scientific">Mauremys mutica</name>
    <name type="common">yellowpond turtle</name>
    <dbReference type="NCBI Taxonomy" id="74926"/>
    <lineage>
        <taxon>Eukaryota</taxon>
        <taxon>Metazoa</taxon>
        <taxon>Chordata</taxon>
        <taxon>Craniata</taxon>
        <taxon>Vertebrata</taxon>
        <taxon>Euteleostomi</taxon>
        <taxon>Archelosauria</taxon>
        <taxon>Testudinata</taxon>
        <taxon>Testudines</taxon>
        <taxon>Cryptodira</taxon>
        <taxon>Durocryptodira</taxon>
        <taxon>Testudinoidea</taxon>
        <taxon>Geoemydidae</taxon>
        <taxon>Geoemydinae</taxon>
        <taxon>Mauremys</taxon>
    </lineage>
</organism>
<dbReference type="FunFam" id="1.10.418.10:FF:000018">
    <property type="entry name" value="Neuron navigator 2"/>
    <property type="match status" value="1"/>
</dbReference>
<feature type="non-terminal residue" evidence="7">
    <location>
        <position position="717"/>
    </location>
</feature>
<sequence length="717" mass="76816">MPAILVASKMKSGLPKPVHSAAPILHVPTARTIPQPCYLKFGNKVEVTKLSYSSQIPLKSPHGPENAGDGFPPRKSNSLENGFDTQIYTDWANHYLAKSGHKRLIKDLQQDVTDGVLLAEIIQVVANEKIEDINGCPKNRSQMIENIDACLSFLAAKGINIQGLSAEEIRNGNLKAILGLFFSLSRYKQQQQQPQKQHPQHHPSQQPPTVFQQPGPPSQCPVGVQQQQMPASPQTQCQQPQQAAHHQLKAQPEMQSSVSPRDSSQSKIIRFTLGQKKTSRLPGPTTRVSAAGSETKTRGSISANNRRSQSFNNYDKSKPVNPQPPPSNSNEKEPADSTASQSTGMNENVLSSVQSSSSTNAVSCNNSSAIPQPSSAIKPWRSKSLSAKHTATSSMLSVKQPVPESPKPPSEMVKATPNGQKSMLEKLKLFNSKGGSKAGGTSLECSGSRDTSCERLEALPSFEESEEIDAANRNMNNPGPTSSSPKIALKGIAQRTFSRALTNKKSSPKGSEKEKQKEKEKDKSKDIAKRISVMEKQEIKEEEPKEEQTAPATTEMPKKSSKIASFIPKGGKLNSAKKEASAPSHSGIPKPGMKNTTGKSSSAPTSAKEGERSRSGKPGSGLSHQKTQLDSRNSSSTSSLASSEGKGIGGVSALNSSSSTQAVNGPVSTTQTTGSNTVSVQLPHPQQQYNHPNTATVAPFMYRSQTDNEGNVTAESG</sequence>
<dbReference type="GO" id="GO:0022008">
    <property type="term" value="P:neurogenesis"/>
    <property type="evidence" value="ECO:0007669"/>
    <property type="project" value="InterPro"/>
</dbReference>
<feature type="compositionally biased region" description="Polar residues" evidence="5">
    <location>
        <begin position="473"/>
        <end position="485"/>
    </location>
</feature>
<evidence type="ECO:0000313" key="7">
    <source>
        <dbReference type="EMBL" id="KAH1172456.1"/>
    </source>
</evidence>
<keyword evidence="3" id="KW-0175">Coiled coil</keyword>
<comment type="subcellular location">
    <subcellularLocation>
        <location evidence="1">Nucleus</location>
    </subcellularLocation>
</comment>
<protein>
    <recommendedName>
        <fullName evidence="6">Calponin-homology (CH) domain-containing protein</fullName>
    </recommendedName>
</protein>
<dbReference type="InterPro" id="IPR036872">
    <property type="entry name" value="CH_dom_sf"/>
</dbReference>
<feature type="region of interest" description="Disordered" evidence="5">
    <location>
        <begin position="431"/>
        <end position="692"/>
    </location>
</feature>
<feature type="domain" description="Calponin-homology (CH)" evidence="6">
    <location>
        <begin position="82"/>
        <end position="189"/>
    </location>
</feature>
<dbReference type="Gene3D" id="1.10.418.10">
    <property type="entry name" value="Calponin-like domain"/>
    <property type="match status" value="1"/>
</dbReference>
<feature type="compositionally biased region" description="Polar residues" evidence="5">
    <location>
        <begin position="594"/>
        <end position="605"/>
    </location>
</feature>
<accession>A0A9D4AXJ5</accession>
<feature type="region of interest" description="Disordered" evidence="5">
    <location>
        <begin position="56"/>
        <end position="76"/>
    </location>
</feature>